<accession>A0A2T4S624</accession>
<reference evidence="1 2" key="1">
    <citation type="journal article" date="2016" name="Front. Microbiol.">
        <title>Comprehensive Phylogenetic Analysis of Bovine Non-aureus Staphylococci Species Based on Whole-Genome Sequencing.</title>
        <authorList>
            <person name="Naushad S."/>
            <person name="Barkema H.W."/>
            <person name="Luby C."/>
            <person name="Condas L.A."/>
            <person name="Nobrega D.B."/>
            <person name="Carson D.A."/>
            <person name="De Buck J."/>
        </authorList>
    </citation>
    <scope>NUCLEOTIDE SEQUENCE [LARGE SCALE GENOMIC DNA]</scope>
    <source>
        <strain evidence="1 2">SNUC 4337</strain>
    </source>
</reference>
<feature type="non-terminal residue" evidence="1">
    <location>
        <position position="1"/>
    </location>
</feature>
<evidence type="ECO:0000313" key="2">
    <source>
        <dbReference type="Proteomes" id="UP000240400"/>
    </source>
</evidence>
<sequence>ITVAVSSYVKDKCVFKGTFKMYYYNEE</sequence>
<dbReference type="AlphaFoldDB" id="A0A2T4S624"/>
<evidence type="ECO:0000313" key="1">
    <source>
        <dbReference type="EMBL" id="PTK47872.1"/>
    </source>
</evidence>
<name>A0A2T4S624_9STAP</name>
<organism evidence="1 2">
    <name type="scientific">Staphylococcus nepalensis</name>
    <dbReference type="NCBI Taxonomy" id="214473"/>
    <lineage>
        <taxon>Bacteria</taxon>
        <taxon>Bacillati</taxon>
        <taxon>Bacillota</taxon>
        <taxon>Bacilli</taxon>
        <taxon>Bacillales</taxon>
        <taxon>Staphylococcaceae</taxon>
        <taxon>Staphylococcus</taxon>
    </lineage>
</organism>
<protein>
    <submittedName>
        <fullName evidence="1">Transcription factor FapR</fullName>
    </submittedName>
</protein>
<dbReference type="EMBL" id="PZHR01000515">
    <property type="protein sequence ID" value="PTK47872.1"/>
    <property type="molecule type" value="Genomic_DNA"/>
</dbReference>
<gene>
    <name evidence="1" type="ORF">BUZ61_15670</name>
</gene>
<dbReference type="Proteomes" id="UP000240400">
    <property type="component" value="Unassembled WGS sequence"/>
</dbReference>
<comment type="caution">
    <text evidence="1">The sequence shown here is derived from an EMBL/GenBank/DDBJ whole genome shotgun (WGS) entry which is preliminary data.</text>
</comment>
<proteinExistence type="predicted"/>